<dbReference type="Proteomes" id="UP000789366">
    <property type="component" value="Unassembled WGS sequence"/>
</dbReference>
<name>A0ACA9N391_9GLOM</name>
<reference evidence="1" key="1">
    <citation type="submission" date="2021-06" db="EMBL/GenBank/DDBJ databases">
        <authorList>
            <person name="Kallberg Y."/>
            <person name="Tangrot J."/>
            <person name="Rosling A."/>
        </authorList>
    </citation>
    <scope>NUCLEOTIDE SEQUENCE</scope>
    <source>
        <strain evidence="1">28 12/20/2015</strain>
    </source>
</reference>
<dbReference type="EMBL" id="CAJVPW010011809">
    <property type="protein sequence ID" value="CAG8629285.1"/>
    <property type="molecule type" value="Genomic_DNA"/>
</dbReference>
<protein>
    <submittedName>
        <fullName evidence="1">1338_t:CDS:1</fullName>
    </submittedName>
</protein>
<organism evidence="1 2">
    <name type="scientific">Cetraspora pellucida</name>
    <dbReference type="NCBI Taxonomy" id="1433469"/>
    <lineage>
        <taxon>Eukaryota</taxon>
        <taxon>Fungi</taxon>
        <taxon>Fungi incertae sedis</taxon>
        <taxon>Mucoromycota</taxon>
        <taxon>Glomeromycotina</taxon>
        <taxon>Glomeromycetes</taxon>
        <taxon>Diversisporales</taxon>
        <taxon>Gigasporaceae</taxon>
        <taxon>Cetraspora</taxon>
    </lineage>
</organism>
<comment type="caution">
    <text evidence="1">The sequence shown here is derived from an EMBL/GenBank/DDBJ whole genome shotgun (WGS) entry which is preliminary data.</text>
</comment>
<sequence>MPYSACSPLCKHAFYLSVNNFRHVEDPAVLYRTYPSQLITQDRALVLAWDIETHSTHGLEHMPYVRYKEDNIFIICITVHWKDDPKPLKQICLVDVESAQDPNWITIVCRNKKNLLKAFALCWQALAPDIELTFNGSKYDWPFVVERATQWKILD</sequence>
<gene>
    <name evidence="1" type="ORF">SPELUC_LOCUS8164</name>
</gene>
<keyword evidence="2" id="KW-1185">Reference proteome</keyword>
<evidence type="ECO:0000313" key="2">
    <source>
        <dbReference type="Proteomes" id="UP000789366"/>
    </source>
</evidence>
<proteinExistence type="predicted"/>
<evidence type="ECO:0000313" key="1">
    <source>
        <dbReference type="EMBL" id="CAG8629285.1"/>
    </source>
</evidence>
<accession>A0ACA9N391</accession>